<protein>
    <submittedName>
        <fullName evidence="3">PepSY domain-containing protein</fullName>
    </submittedName>
</protein>
<dbReference type="EMBL" id="QZEI01000012">
    <property type="protein sequence ID" value="RLV60765.1"/>
    <property type="molecule type" value="Genomic_DNA"/>
</dbReference>
<evidence type="ECO:0000313" key="3">
    <source>
        <dbReference type="EMBL" id="RLV60765.1"/>
    </source>
</evidence>
<dbReference type="PANTHER" id="PTHR34219">
    <property type="entry name" value="IRON-REGULATED INNER MEMBRANE PROTEIN-RELATED"/>
    <property type="match status" value="1"/>
</dbReference>
<feature type="transmembrane region" description="Helical" evidence="2">
    <location>
        <begin position="402"/>
        <end position="419"/>
    </location>
</feature>
<dbReference type="PANTHER" id="PTHR34219:SF4">
    <property type="entry name" value="PEPSY DOMAIN-CONTAINING PROTEIN"/>
    <property type="match status" value="1"/>
</dbReference>
<evidence type="ECO:0000313" key="4">
    <source>
        <dbReference type="Proteomes" id="UP000281474"/>
    </source>
</evidence>
<feature type="transmembrane region" description="Helical" evidence="2">
    <location>
        <begin position="130"/>
        <end position="149"/>
    </location>
</feature>
<dbReference type="InterPro" id="IPR005625">
    <property type="entry name" value="PepSY-ass_TM"/>
</dbReference>
<keyword evidence="2" id="KW-0812">Transmembrane</keyword>
<comment type="caution">
    <text evidence="3">The sequence shown here is derived from an EMBL/GenBank/DDBJ whole genome shotgun (WGS) entry which is preliminary data.</text>
</comment>
<feature type="transmembrane region" description="Helical" evidence="2">
    <location>
        <begin position="328"/>
        <end position="350"/>
    </location>
</feature>
<evidence type="ECO:0000256" key="1">
    <source>
        <dbReference type="SAM" id="MobiDB-lite"/>
    </source>
</evidence>
<dbReference type="Pfam" id="PF03929">
    <property type="entry name" value="PepSY_TM"/>
    <property type="match status" value="1"/>
</dbReference>
<gene>
    <name evidence="3" type="ORF">D5018_05690</name>
</gene>
<proteinExistence type="predicted"/>
<feature type="transmembrane region" description="Helical" evidence="2">
    <location>
        <begin position="170"/>
        <end position="196"/>
    </location>
</feature>
<feature type="transmembrane region" description="Helical" evidence="2">
    <location>
        <begin position="431"/>
        <end position="452"/>
    </location>
</feature>
<reference evidence="3 4" key="1">
    <citation type="submission" date="2018-09" db="EMBL/GenBank/DDBJ databases">
        <title>Phylogeny of the Shewanellaceae, and recommendation for two new genera, Pseudoshewanella and Parashewanella.</title>
        <authorList>
            <person name="Wang G."/>
        </authorList>
    </citation>
    <scope>NUCLEOTIDE SEQUENCE [LARGE SCALE GENOMIC DNA]</scope>
    <source>
        <strain evidence="3 4">C51</strain>
    </source>
</reference>
<evidence type="ECO:0000256" key="2">
    <source>
        <dbReference type="SAM" id="Phobius"/>
    </source>
</evidence>
<dbReference type="AlphaFoldDB" id="A0A3L8PZM1"/>
<dbReference type="Proteomes" id="UP000281474">
    <property type="component" value="Unassembled WGS sequence"/>
</dbReference>
<feature type="transmembrane region" description="Helical" evidence="2">
    <location>
        <begin position="458"/>
        <end position="479"/>
    </location>
</feature>
<feature type="transmembrane region" description="Helical" evidence="2">
    <location>
        <begin position="371"/>
        <end position="390"/>
    </location>
</feature>
<keyword evidence="2" id="KW-0472">Membrane</keyword>
<feature type="region of interest" description="Disordered" evidence="1">
    <location>
        <begin position="82"/>
        <end position="105"/>
    </location>
</feature>
<organism evidence="3 4">
    <name type="scientific">Parashewanella curva</name>
    <dbReference type="NCBI Taxonomy" id="2338552"/>
    <lineage>
        <taxon>Bacteria</taxon>
        <taxon>Pseudomonadati</taxon>
        <taxon>Pseudomonadota</taxon>
        <taxon>Gammaproteobacteria</taxon>
        <taxon>Alteromonadales</taxon>
        <taxon>Shewanellaceae</taxon>
        <taxon>Parashewanella</taxon>
    </lineage>
</organism>
<keyword evidence="2" id="KW-1133">Transmembrane helix</keyword>
<keyword evidence="4" id="KW-1185">Reference proteome</keyword>
<accession>A0A3L8PZM1</accession>
<name>A0A3L8PZM1_9GAMM</name>
<sequence length="505" mass="56883">MIWLHTYSGLLLSWLLFAVFVTGTLSYYSDEIDVWMQPEKLEQQAQQQVIPQAIATLNQKAQGASRWNINLGSERDPKAEIRWQMPGQGRRDGQKQSLASTETQPRETVGGSFFVHFHYTLELREYGGRYITGIAAFTMLIGVFTGIFTHRRFFKDFFLLRWQNLKRAMIDAHAIIGIVTIPFCFVICLSAMMFYFSLYVPASANYHYDKGYRQLSSQVSPKGFSRKASGELAQPIQNITPILDQVKSQWSEPNSISWISYYHPYDQNGYLMFYRNKSDLSRQSETLTFDASSGELLHQTQAPRVPKLISYVFLGLHEGKFASDGLRFVLFILGALSSALIATGAILWLNNRIERNVSHSGTKLIDWSNKALLGGLPIGIACLLLANRLLPTHLDGRYELELMSFFGGWGACLLLAIAFKARQYWQHNLLLLAVLLLSLPLIDLVGSGQYLITAIQNGNLTFIGVEIGIVTSALLALVLRRYLSQRHLTSESKSVKNAVKKVAAC</sequence>